<organism evidence="2 3">
    <name type="scientific">Stephanodiscus triporus</name>
    <dbReference type="NCBI Taxonomy" id="2934178"/>
    <lineage>
        <taxon>Eukaryota</taxon>
        <taxon>Sar</taxon>
        <taxon>Stramenopiles</taxon>
        <taxon>Ochrophyta</taxon>
        <taxon>Bacillariophyta</taxon>
        <taxon>Coscinodiscophyceae</taxon>
        <taxon>Thalassiosirophycidae</taxon>
        <taxon>Stephanodiscales</taxon>
        <taxon>Stephanodiscaceae</taxon>
        <taxon>Stephanodiscus</taxon>
    </lineage>
</organism>
<comment type="caution">
    <text evidence="2">The sequence shown here is derived from an EMBL/GenBank/DDBJ whole genome shotgun (WGS) entry which is preliminary data.</text>
</comment>
<gene>
    <name evidence="2" type="ORF">ACHAW5_007700</name>
</gene>
<evidence type="ECO:0000313" key="2">
    <source>
        <dbReference type="EMBL" id="KAL3763308.1"/>
    </source>
</evidence>
<dbReference type="Proteomes" id="UP001530315">
    <property type="component" value="Unassembled WGS sequence"/>
</dbReference>
<evidence type="ECO:0000256" key="1">
    <source>
        <dbReference type="SAM" id="MobiDB-lite"/>
    </source>
</evidence>
<reference evidence="2 3" key="1">
    <citation type="submission" date="2024-10" db="EMBL/GenBank/DDBJ databases">
        <title>Updated reference genomes for cyclostephanoid diatoms.</title>
        <authorList>
            <person name="Roberts W.R."/>
            <person name="Alverson A.J."/>
        </authorList>
    </citation>
    <scope>NUCLEOTIDE SEQUENCE [LARGE SCALE GENOMIC DNA]</scope>
    <source>
        <strain evidence="2 3">AJA276-08</strain>
    </source>
</reference>
<feature type="region of interest" description="Disordered" evidence="1">
    <location>
        <begin position="1"/>
        <end position="89"/>
    </location>
</feature>
<accession>A0ABD3MHB1</accession>
<evidence type="ECO:0000313" key="3">
    <source>
        <dbReference type="Proteomes" id="UP001530315"/>
    </source>
</evidence>
<dbReference type="EMBL" id="JALLAZ020001804">
    <property type="protein sequence ID" value="KAL3763308.1"/>
    <property type="molecule type" value="Genomic_DNA"/>
</dbReference>
<keyword evidence="3" id="KW-1185">Reference proteome</keyword>
<name>A0ABD3MHB1_9STRA</name>
<feature type="compositionally biased region" description="Basic and acidic residues" evidence="1">
    <location>
        <begin position="69"/>
        <end position="79"/>
    </location>
</feature>
<protein>
    <submittedName>
        <fullName evidence="2">Uncharacterized protein</fullName>
    </submittedName>
</protein>
<dbReference type="AlphaFoldDB" id="A0ABD3MHB1"/>
<feature type="region of interest" description="Disordered" evidence="1">
    <location>
        <begin position="230"/>
        <end position="251"/>
    </location>
</feature>
<feature type="region of interest" description="Disordered" evidence="1">
    <location>
        <begin position="341"/>
        <end position="374"/>
    </location>
</feature>
<feature type="compositionally biased region" description="Basic and acidic residues" evidence="1">
    <location>
        <begin position="34"/>
        <end position="58"/>
    </location>
</feature>
<feature type="compositionally biased region" description="Polar residues" evidence="1">
    <location>
        <begin position="365"/>
        <end position="374"/>
    </location>
</feature>
<proteinExistence type="predicted"/>
<feature type="region of interest" description="Disordered" evidence="1">
    <location>
        <begin position="165"/>
        <end position="184"/>
    </location>
</feature>
<feature type="region of interest" description="Disordered" evidence="1">
    <location>
        <begin position="680"/>
        <end position="704"/>
    </location>
</feature>
<sequence length="704" mass="76349">MHCSSVDENVDAAISETVHSTPPFTPPIPAAGTGERDKEQERDGADRASTESPRHWYEDYLSPPKKARRPQDQDHKNDDDVAFVEGENEVSRTLFSPRISSPKIFEKGSAAKSIASIVQGRAPIEAHRLPRELDFDTLMRSSYSPPPKNVNILQLSRRIELTASDDASDALSQKSDHSKNASSKVGKLIKESRVVSPDVSCIVDGTKETYAGWLDSDSCDNVVDDYSEALSRKSVKSRNDSSPAGTLAKEPKVVSPDLSCVIDRAKEGDEGGLDSDLIGDVTASIESADNRGSPDSCVEPEVSSIMGWSIWRDTSSGDVTKTGAPTNLLSNSPDDIIKDAVSKSKAPASPERVAGTESSKKLSNRETGATSSPSKCVRNFPPCLELKLGYPVNTSYDYDLYADDTRGRDFANRNARIINDVNLSMEVEKDSANAKYGELLVMEDKLDVPVVDTAVSGQLVIRSNARIKSLGEDGCESDKNRSSPSAATVDKVVDDSSDDLVIKRENKPNPETMYTKADAMFHMNVKEEVELNTAQESGVSAEFATVKVENSAVTFDQIRLGNKSQEIDGVVRGSVTSEVDRFPVGFLEELVERTTGFKAPSKTAKSDDFSSMLARRALEVAGQLPLRYAAKRDDFASSLAKSISKVETWRVSPNRAHVKGSIRLTKAGAKTPKGVVLIPCQSSRSTPGSSHTGETSDGFLSDYW</sequence>
<feature type="compositionally biased region" description="Polar residues" evidence="1">
    <location>
        <begin position="680"/>
        <end position="695"/>
    </location>
</feature>